<dbReference type="AlphaFoldDB" id="A0A8J4X7H0"/>
<feature type="non-terminal residue" evidence="1">
    <location>
        <position position="1"/>
    </location>
</feature>
<gene>
    <name evidence="1" type="ORF">DAT39_005574</name>
</gene>
<dbReference type="Proteomes" id="UP000727407">
    <property type="component" value="Unassembled WGS sequence"/>
</dbReference>
<sequence>ASVNTFTPMRSQSLRPRKLPCLLPFLIIGRAVSVYQILKQLDSNYTVTCS</sequence>
<dbReference type="EMBL" id="QNUK01000053">
    <property type="protein sequence ID" value="KAF5904679.1"/>
    <property type="molecule type" value="Genomic_DNA"/>
</dbReference>
<evidence type="ECO:0000313" key="2">
    <source>
        <dbReference type="Proteomes" id="UP000727407"/>
    </source>
</evidence>
<name>A0A8J4X7H0_CLAMG</name>
<accession>A0A8J4X7H0</accession>
<protein>
    <submittedName>
        <fullName evidence="1">Uncharacterized protein</fullName>
    </submittedName>
</protein>
<evidence type="ECO:0000313" key="1">
    <source>
        <dbReference type="EMBL" id="KAF5904679.1"/>
    </source>
</evidence>
<keyword evidence="2" id="KW-1185">Reference proteome</keyword>
<reference evidence="1" key="1">
    <citation type="submission" date="2020-07" db="EMBL/GenBank/DDBJ databases">
        <title>Clarias magur genome sequencing, assembly and annotation.</title>
        <authorList>
            <person name="Kushwaha B."/>
            <person name="Kumar R."/>
            <person name="Das P."/>
            <person name="Joshi C.G."/>
            <person name="Kumar D."/>
            <person name="Nagpure N.S."/>
            <person name="Pandey M."/>
            <person name="Agarwal S."/>
            <person name="Srivastava S."/>
            <person name="Singh M."/>
            <person name="Sahoo L."/>
            <person name="Jayasankar P."/>
            <person name="Meher P.K."/>
            <person name="Koringa P.G."/>
            <person name="Iquebal M.A."/>
            <person name="Das S.P."/>
            <person name="Bit A."/>
            <person name="Patnaik S."/>
            <person name="Patel N."/>
            <person name="Shah T.M."/>
            <person name="Hinsu A."/>
            <person name="Jena J.K."/>
        </authorList>
    </citation>
    <scope>NUCLEOTIDE SEQUENCE</scope>
    <source>
        <strain evidence="1">CIFAMagur01</strain>
        <tissue evidence="1">Testis</tissue>
    </source>
</reference>
<organism evidence="1 2">
    <name type="scientific">Clarias magur</name>
    <name type="common">Asian catfish</name>
    <name type="synonym">Macropteronotus magur</name>
    <dbReference type="NCBI Taxonomy" id="1594786"/>
    <lineage>
        <taxon>Eukaryota</taxon>
        <taxon>Metazoa</taxon>
        <taxon>Chordata</taxon>
        <taxon>Craniata</taxon>
        <taxon>Vertebrata</taxon>
        <taxon>Euteleostomi</taxon>
        <taxon>Actinopterygii</taxon>
        <taxon>Neopterygii</taxon>
        <taxon>Teleostei</taxon>
        <taxon>Ostariophysi</taxon>
        <taxon>Siluriformes</taxon>
        <taxon>Clariidae</taxon>
        <taxon>Clarias</taxon>
    </lineage>
</organism>
<comment type="caution">
    <text evidence="1">The sequence shown here is derived from an EMBL/GenBank/DDBJ whole genome shotgun (WGS) entry which is preliminary data.</text>
</comment>
<proteinExistence type="predicted"/>
<feature type="non-terminal residue" evidence="1">
    <location>
        <position position="50"/>
    </location>
</feature>